<dbReference type="AlphaFoldDB" id="A0A840I0P7"/>
<gene>
    <name evidence="3" type="ORF">GGQ59_001150</name>
</gene>
<dbReference type="Pfam" id="PF00353">
    <property type="entry name" value="HemolysinCabind"/>
    <property type="match status" value="4"/>
</dbReference>
<dbReference type="Gene3D" id="2.150.10.10">
    <property type="entry name" value="Serralysin-like metalloprotease, C-terminal"/>
    <property type="match status" value="2"/>
</dbReference>
<dbReference type="GO" id="GO:0005509">
    <property type="term" value="F:calcium ion binding"/>
    <property type="evidence" value="ECO:0007669"/>
    <property type="project" value="InterPro"/>
</dbReference>
<accession>A0A840I0P7</accession>
<dbReference type="PANTHER" id="PTHR38340:SF1">
    <property type="entry name" value="S-LAYER PROTEIN"/>
    <property type="match status" value="1"/>
</dbReference>
<comment type="caution">
    <text evidence="3">The sequence shown here is derived from an EMBL/GenBank/DDBJ whole genome shotgun (WGS) entry which is preliminary data.</text>
</comment>
<sequence>MNITGTAGSDYLMGEFGDDLIEGLGGSDVLEASDGFDTLRGGAGNDILRVIYGDGALFDGGEGQDTLGGGIYDVGTNVTMIGGTGADEFRLSDGVRVEDFGAGDSLILQSSSIGIYVIEDQISRTDSGGVSVFEVDPLAFRYFPFGMLDGGLTFTIVGAPANLTAVPMGESADGMMGVSTTTLTADPGPGFVRGGGEEGVVALANAGGQQINGTVGFSNLLTGQAGADTLSGGAWSDTLSGGGGRDLLLGGDGEDVLGGGADADTIQGGGGEDLLYGSGGSDVLFGGDGDDILYGDGAV</sequence>
<dbReference type="Proteomes" id="UP000563524">
    <property type="component" value="Unassembled WGS sequence"/>
</dbReference>
<comment type="subcellular location">
    <subcellularLocation>
        <location evidence="1">Secreted</location>
    </subcellularLocation>
</comment>
<dbReference type="InterPro" id="IPR001343">
    <property type="entry name" value="Hemolysn_Ca-bd"/>
</dbReference>
<evidence type="ECO:0000256" key="2">
    <source>
        <dbReference type="ARBA" id="ARBA00022525"/>
    </source>
</evidence>
<dbReference type="InterPro" id="IPR011049">
    <property type="entry name" value="Serralysin-like_metalloprot_C"/>
</dbReference>
<organism evidence="3 4">
    <name type="scientific">Parvularcula dongshanensis</name>
    <dbReference type="NCBI Taxonomy" id="1173995"/>
    <lineage>
        <taxon>Bacteria</taxon>
        <taxon>Pseudomonadati</taxon>
        <taxon>Pseudomonadota</taxon>
        <taxon>Alphaproteobacteria</taxon>
        <taxon>Parvularculales</taxon>
        <taxon>Parvularculaceae</taxon>
        <taxon>Parvularcula</taxon>
    </lineage>
</organism>
<dbReference type="SUPFAM" id="SSF51120">
    <property type="entry name" value="beta-Roll"/>
    <property type="match status" value="2"/>
</dbReference>
<dbReference type="PROSITE" id="PS00330">
    <property type="entry name" value="HEMOLYSIN_CALCIUM"/>
    <property type="match status" value="3"/>
</dbReference>
<name>A0A840I0P7_9PROT</name>
<evidence type="ECO:0000313" key="4">
    <source>
        <dbReference type="Proteomes" id="UP000563524"/>
    </source>
</evidence>
<dbReference type="PANTHER" id="PTHR38340">
    <property type="entry name" value="S-LAYER PROTEIN"/>
    <property type="match status" value="1"/>
</dbReference>
<protein>
    <submittedName>
        <fullName evidence="3">Ca2+-binding RTX toxin-like protein</fullName>
    </submittedName>
</protein>
<dbReference type="GO" id="GO:0005576">
    <property type="term" value="C:extracellular region"/>
    <property type="evidence" value="ECO:0007669"/>
    <property type="project" value="UniProtKB-SubCell"/>
</dbReference>
<dbReference type="EMBL" id="JACHOB010000002">
    <property type="protein sequence ID" value="MBB4658636.1"/>
    <property type="molecule type" value="Genomic_DNA"/>
</dbReference>
<dbReference type="RefSeq" id="WP_183816791.1">
    <property type="nucleotide sequence ID" value="NZ_JACHOB010000002.1"/>
</dbReference>
<dbReference type="PRINTS" id="PR00313">
    <property type="entry name" value="CABNDNGRPT"/>
</dbReference>
<dbReference type="InterPro" id="IPR050557">
    <property type="entry name" value="RTX_toxin/Mannuronan_C5-epim"/>
</dbReference>
<evidence type="ECO:0000256" key="1">
    <source>
        <dbReference type="ARBA" id="ARBA00004613"/>
    </source>
</evidence>
<dbReference type="InterPro" id="IPR018511">
    <property type="entry name" value="Hemolysin-typ_Ca-bd_CS"/>
</dbReference>
<proteinExistence type="predicted"/>
<evidence type="ECO:0000313" key="3">
    <source>
        <dbReference type="EMBL" id="MBB4658636.1"/>
    </source>
</evidence>
<keyword evidence="2" id="KW-0964">Secreted</keyword>
<keyword evidence="4" id="KW-1185">Reference proteome</keyword>
<reference evidence="3 4" key="1">
    <citation type="submission" date="2020-08" db="EMBL/GenBank/DDBJ databases">
        <title>Genomic Encyclopedia of Type Strains, Phase IV (KMG-IV): sequencing the most valuable type-strain genomes for metagenomic binning, comparative biology and taxonomic classification.</title>
        <authorList>
            <person name="Goeker M."/>
        </authorList>
    </citation>
    <scope>NUCLEOTIDE SEQUENCE [LARGE SCALE GENOMIC DNA]</scope>
    <source>
        <strain evidence="3 4">DSM 102850</strain>
    </source>
</reference>